<dbReference type="InterPro" id="IPR043128">
    <property type="entry name" value="Rev_trsase/Diguanyl_cyclase"/>
</dbReference>
<feature type="compositionally biased region" description="Low complexity" evidence="2">
    <location>
        <begin position="286"/>
        <end position="301"/>
    </location>
</feature>
<dbReference type="InterPro" id="IPR043502">
    <property type="entry name" value="DNA/RNA_pol_sf"/>
</dbReference>
<feature type="region of interest" description="Disordered" evidence="2">
    <location>
        <begin position="266"/>
        <end position="313"/>
    </location>
</feature>
<dbReference type="Gene3D" id="3.30.70.270">
    <property type="match status" value="2"/>
</dbReference>
<dbReference type="SUPFAM" id="SSF56672">
    <property type="entry name" value="DNA/RNA polymerases"/>
    <property type="match status" value="1"/>
</dbReference>
<keyword evidence="1" id="KW-0862">Zinc</keyword>
<dbReference type="GO" id="GO:0008270">
    <property type="term" value="F:zinc ion binding"/>
    <property type="evidence" value="ECO:0007669"/>
    <property type="project" value="UniProtKB-KW"/>
</dbReference>
<feature type="region of interest" description="Disordered" evidence="2">
    <location>
        <begin position="1"/>
        <end position="24"/>
    </location>
</feature>
<dbReference type="RefSeq" id="XP_018462540.2">
    <property type="nucleotide sequence ID" value="XM_018607038.2"/>
</dbReference>
<dbReference type="GeneID" id="108833623"/>
<evidence type="ECO:0000256" key="2">
    <source>
        <dbReference type="SAM" id="MobiDB-lite"/>
    </source>
</evidence>
<feature type="domain" description="Reverse transcriptase" evidence="4">
    <location>
        <begin position="634"/>
        <end position="813"/>
    </location>
</feature>
<reference evidence="6" key="1">
    <citation type="submission" date="2025-08" db="UniProtKB">
        <authorList>
            <consortium name="RefSeq"/>
        </authorList>
    </citation>
    <scope>IDENTIFICATION</scope>
    <source>
        <tissue evidence="6">Leaf</tissue>
    </source>
</reference>
<feature type="compositionally biased region" description="Polar residues" evidence="2">
    <location>
        <begin position="266"/>
        <end position="285"/>
    </location>
</feature>
<keyword evidence="5" id="KW-1185">Reference proteome</keyword>
<dbReference type="InterPro" id="IPR001878">
    <property type="entry name" value="Znf_CCHC"/>
</dbReference>
<dbReference type="PROSITE" id="PS50878">
    <property type="entry name" value="RT_POL"/>
    <property type="match status" value="1"/>
</dbReference>
<dbReference type="Gene3D" id="2.40.70.10">
    <property type="entry name" value="Acid Proteases"/>
    <property type="match status" value="1"/>
</dbReference>
<evidence type="ECO:0000313" key="6">
    <source>
        <dbReference type="RefSeq" id="XP_018462540.2"/>
    </source>
</evidence>
<dbReference type="Pfam" id="PF03732">
    <property type="entry name" value="Retrotrans_gag"/>
    <property type="match status" value="1"/>
</dbReference>
<dbReference type="InterPro" id="IPR021109">
    <property type="entry name" value="Peptidase_aspartic_dom_sf"/>
</dbReference>
<dbReference type="Pfam" id="PF13650">
    <property type="entry name" value="Asp_protease_2"/>
    <property type="match status" value="1"/>
</dbReference>
<evidence type="ECO:0000259" key="3">
    <source>
        <dbReference type="PROSITE" id="PS50158"/>
    </source>
</evidence>
<keyword evidence="1" id="KW-0863">Zinc-finger</keyword>
<dbReference type="SUPFAM" id="SSF57756">
    <property type="entry name" value="Retrovirus zinc finger-like domains"/>
    <property type="match status" value="1"/>
</dbReference>
<name>A0A6J0LQH5_RAPSA</name>
<gene>
    <name evidence="6" type="primary">LOC108833623</name>
</gene>
<protein>
    <submittedName>
        <fullName evidence="6">Uncharacterized protein LOC108833623</fullName>
    </submittedName>
</protein>
<dbReference type="Gene3D" id="3.10.10.10">
    <property type="entry name" value="HIV Type 1 Reverse Transcriptase, subunit A, domain 1"/>
    <property type="match status" value="1"/>
</dbReference>
<dbReference type="PANTHER" id="PTHR35046:SF18">
    <property type="entry name" value="RNA-DIRECTED DNA POLYMERASE"/>
    <property type="match status" value="1"/>
</dbReference>
<dbReference type="InterPro" id="IPR000477">
    <property type="entry name" value="RT_dom"/>
</dbReference>
<dbReference type="AlphaFoldDB" id="A0A6J0LQH5"/>
<accession>A0A6J0LQH5</accession>
<evidence type="ECO:0000256" key="1">
    <source>
        <dbReference type="PROSITE-ProRule" id="PRU00047"/>
    </source>
</evidence>
<evidence type="ECO:0000313" key="5">
    <source>
        <dbReference type="Proteomes" id="UP000504610"/>
    </source>
</evidence>
<keyword evidence="1" id="KW-0479">Metal-binding</keyword>
<dbReference type="InterPro" id="IPR036875">
    <property type="entry name" value="Znf_CCHC_sf"/>
</dbReference>
<dbReference type="CDD" id="cd00303">
    <property type="entry name" value="retropepsin_like"/>
    <property type="match status" value="1"/>
</dbReference>
<sequence>MVRKTRSQQHVEDDTPATQQSVNDLHAQLTTLTAAVAALTAQQAAPATRNHRNNQLSTRGSSDDEDANPFASLRHQPRRQQHNINNDSGSDEEDNDNAWKSCFKLEIPEFKGSIVAEELLDWFVTVEEILEFKEVPLDRCAPLIAARFRDRAAAWWSQIKTIRAREGKSKIISWSKLKHEMQKFFLPYNHEQLMFQKLQNLRQGSRSVDDYSTEFFRMISRVEVRDTEQQLVMRFVGGLRQQIQHTLNLFQPQTISEAHQQALTVEAQNRSNSQPWNASRQTRQNTTPSPATPSDATSSKPDTTIVPYDPSKQRPGGLRCFSCGELGHRQSACPTRNRRGLLLDTTGRDVEVVYDESPEELGETNEELEADEGTLLMMRRTCLSPKIANENPQRKNLFSSRCTINGKVCVFIIDSGSSENVIAESAVHKLDLTIEQHPSPYKLGWLHQGNELIITRRTLVQFSVVDAYRDEIYCDLVPMDACHLLLGRPWEFDRRVIHDGFLNTYTFRFNDRTFTLKPTIPSSVITTPTEAQNPVLLLRPTELKEALHAAEQIVLLLAVPSSSFAGHEIPDTYKPLLTEFGDVFPVDLPSQLPPLRNIQHRIDLIPDASLPNRSHYRMSPSEHEELRRQVEELVAKGFLRESLSPCAVPALLIPKKDGSWRMCVDSRAINKITVRYRFPIPRLDDLLDQIGTATVFSKLDLKSGYHQIRIRPGDEWKTAFKTREGLFEWLVMPFGLSNAPSTFMRVMNEALRPFIGKFVVVYFDDILIFSKSLDDHLQHLRDVLLILRREQLFATLKKCEFGSPQIHFLGYIVSSQGLAVDPSKVVAIQTWPIPKTISDVRSFHGLASFYRRFVAQFSSLMAPLTDCIRNGSFSWTPEASAAFTIIKEKLSSAPVLALPDFNMVFEFDKILG</sequence>
<dbReference type="PROSITE" id="PS50158">
    <property type="entry name" value="ZF_CCHC"/>
    <property type="match status" value="1"/>
</dbReference>
<feature type="region of interest" description="Disordered" evidence="2">
    <location>
        <begin position="42"/>
        <end position="95"/>
    </location>
</feature>
<dbReference type="Proteomes" id="UP000504610">
    <property type="component" value="Unplaced"/>
</dbReference>
<proteinExistence type="predicted"/>
<feature type="domain" description="CCHC-type" evidence="3">
    <location>
        <begin position="319"/>
        <end position="334"/>
    </location>
</feature>
<dbReference type="CDD" id="cd01647">
    <property type="entry name" value="RT_LTR"/>
    <property type="match status" value="1"/>
</dbReference>
<dbReference type="PANTHER" id="PTHR35046">
    <property type="entry name" value="ZINC KNUCKLE (CCHC-TYPE) FAMILY PROTEIN"/>
    <property type="match status" value="1"/>
</dbReference>
<dbReference type="GO" id="GO:0003676">
    <property type="term" value="F:nucleic acid binding"/>
    <property type="evidence" value="ECO:0007669"/>
    <property type="project" value="InterPro"/>
</dbReference>
<organism evidence="5 6">
    <name type="scientific">Raphanus sativus</name>
    <name type="common">Radish</name>
    <name type="synonym">Raphanus raphanistrum var. sativus</name>
    <dbReference type="NCBI Taxonomy" id="3726"/>
    <lineage>
        <taxon>Eukaryota</taxon>
        <taxon>Viridiplantae</taxon>
        <taxon>Streptophyta</taxon>
        <taxon>Embryophyta</taxon>
        <taxon>Tracheophyta</taxon>
        <taxon>Spermatophyta</taxon>
        <taxon>Magnoliopsida</taxon>
        <taxon>eudicotyledons</taxon>
        <taxon>Gunneridae</taxon>
        <taxon>Pentapetalae</taxon>
        <taxon>rosids</taxon>
        <taxon>malvids</taxon>
        <taxon>Brassicales</taxon>
        <taxon>Brassicaceae</taxon>
        <taxon>Brassiceae</taxon>
        <taxon>Raphanus</taxon>
    </lineage>
</organism>
<dbReference type="FunFam" id="3.30.70.270:FF:000020">
    <property type="entry name" value="Transposon Tf2-6 polyprotein-like Protein"/>
    <property type="match status" value="1"/>
</dbReference>
<dbReference type="OrthoDB" id="1111114at2759"/>
<dbReference type="SMART" id="SM00343">
    <property type="entry name" value="ZnF_C2HC"/>
    <property type="match status" value="1"/>
</dbReference>
<dbReference type="InterPro" id="IPR005162">
    <property type="entry name" value="Retrotrans_gag_dom"/>
</dbReference>
<dbReference type="Pfam" id="PF00078">
    <property type="entry name" value="RVT_1"/>
    <property type="match status" value="1"/>
</dbReference>
<dbReference type="KEGG" id="rsz:108833623"/>
<evidence type="ECO:0000259" key="4">
    <source>
        <dbReference type="PROSITE" id="PS50878"/>
    </source>
</evidence>